<evidence type="ECO:0000256" key="5">
    <source>
        <dbReference type="ARBA" id="ARBA00022909"/>
    </source>
</evidence>
<comment type="pathway">
    <text evidence="7">Cofactor biosynthesis; tetrahydrofolate biosynthesis; 4-aminobenzoate from chorismate: step 2/2.</text>
</comment>
<evidence type="ECO:0000256" key="10">
    <source>
        <dbReference type="ARBA" id="ARBA00054027"/>
    </source>
</evidence>
<dbReference type="GO" id="GO:0008696">
    <property type="term" value="F:4-amino-4-deoxychorismate lyase activity"/>
    <property type="evidence" value="ECO:0007669"/>
    <property type="project" value="UniProtKB-UniRule"/>
</dbReference>
<evidence type="ECO:0000256" key="9">
    <source>
        <dbReference type="ARBA" id="ARBA00049529"/>
    </source>
</evidence>
<proteinExistence type="inferred from homology"/>
<dbReference type="GO" id="GO:0005829">
    <property type="term" value="C:cytosol"/>
    <property type="evidence" value="ECO:0007669"/>
    <property type="project" value="TreeGrafter"/>
</dbReference>
<evidence type="ECO:0000313" key="13">
    <source>
        <dbReference type="EMBL" id="KAA0697079.1"/>
    </source>
</evidence>
<dbReference type="OrthoDB" id="9805628at2"/>
<dbReference type="CDD" id="cd01559">
    <property type="entry name" value="ADCL_like"/>
    <property type="match status" value="1"/>
</dbReference>
<sequence length="276" mass="30696">MTSNAVPECLIDGQPANQVRVTDRGLSYGDGLFETLRVSQGSIALIDYHLARLQRGIQALRLQADIELIAEEWRDLAARMGAGVIKLTLTRGSGQRGYAIPADVRTVRIQQCFPPANYPEAHAREGIRLFSCATRLAHQPLLAGIKHLNRLEQVLARSEWNDPQYAEGLVCDIQGLVVECTMSNLFARQDGIWLTPSLAQCGVSGVMREYLMNEMRAHGEQVEEVELQHSALLNASELFCCNSLFGVWPIIALDRHQWPVGPHSRYAQALAEQVIK</sequence>
<accession>A0A7V7KZC1</accession>
<gene>
    <name evidence="13" type="ORF">DT594_06350</name>
</gene>
<keyword evidence="4" id="KW-0663">Pyridoxal phosphate</keyword>
<comment type="caution">
    <text evidence="13">The sequence shown here is derived from an EMBL/GenBank/DDBJ whole genome shotgun (WGS) entry which is preliminary data.</text>
</comment>
<dbReference type="SUPFAM" id="SSF56752">
    <property type="entry name" value="D-aminoacid aminotransferase-like PLP-dependent enzymes"/>
    <property type="match status" value="1"/>
</dbReference>
<protein>
    <recommendedName>
        <fullName evidence="11 12">Aminodeoxychorismate lyase</fullName>
        <ecNumber evidence="8 12">4.1.3.38</ecNumber>
    </recommendedName>
</protein>
<evidence type="ECO:0000256" key="11">
    <source>
        <dbReference type="ARBA" id="ARBA00069174"/>
    </source>
</evidence>
<dbReference type="RefSeq" id="WP_149331856.1">
    <property type="nucleotide sequence ID" value="NZ_QOVF01000001.1"/>
</dbReference>
<organism evidence="13 14">
    <name type="scientific">Halopseudomonas laoshanensis</name>
    <dbReference type="NCBI Taxonomy" id="2268758"/>
    <lineage>
        <taxon>Bacteria</taxon>
        <taxon>Pseudomonadati</taxon>
        <taxon>Pseudomonadota</taxon>
        <taxon>Gammaproteobacteria</taxon>
        <taxon>Pseudomonadales</taxon>
        <taxon>Pseudomonadaceae</taxon>
        <taxon>Halopseudomonas</taxon>
    </lineage>
</organism>
<dbReference type="Proteomes" id="UP000463138">
    <property type="component" value="Unassembled WGS sequence"/>
</dbReference>
<dbReference type="FunFam" id="3.20.10.10:FF:000002">
    <property type="entry name" value="D-alanine aminotransferase"/>
    <property type="match status" value="1"/>
</dbReference>
<evidence type="ECO:0000256" key="3">
    <source>
        <dbReference type="ARBA" id="ARBA00011738"/>
    </source>
</evidence>
<evidence type="ECO:0000313" key="14">
    <source>
        <dbReference type="Proteomes" id="UP000463138"/>
    </source>
</evidence>
<evidence type="ECO:0000256" key="7">
    <source>
        <dbReference type="ARBA" id="ARBA00035633"/>
    </source>
</evidence>
<dbReference type="GO" id="GO:0030170">
    <property type="term" value="F:pyridoxal phosphate binding"/>
    <property type="evidence" value="ECO:0007669"/>
    <property type="project" value="InterPro"/>
</dbReference>
<evidence type="ECO:0000256" key="2">
    <source>
        <dbReference type="ARBA" id="ARBA00009320"/>
    </source>
</evidence>
<evidence type="ECO:0000256" key="8">
    <source>
        <dbReference type="ARBA" id="ARBA00035676"/>
    </source>
</evidence>
<dbReference type="InterPro" id="IPR043131">
    <property type="entry name" value="BCAT-like_N"/>
</dbReference>
<dbReference type="Gene3D" id="3.30.470.10">
    <property type="match status" value="1"/>
</dbReference>
<dbReference type="NCBIfam" id="NF004761">
    <property type="entry name" value="PRK06092.1"/>
    <property type="match status" value="1"/>
</dbReference>
<dbReference type="PANTHER" id="PTHR42743">
    <property type="entry name" value="AMINO-ACID AMINOTRANSFERASE"/>
    <property type="match status" value="1"/>
</dbReference>
<comment type="function">
    <text evidence="10">Involved in the biosynthesis of p-aminobenzoate (PABA), a precursor of tetrahydrofolate. Converts 4-amino-4-deoxychorismate into 4-aminobenzoate (PABA) and pyruvate.</text>
</comment>
<comment type="cofactor">
    <cofactor evidence="1">
        <name>pyridoxal 5'-phosphate</name>
        <dbReference type="ChEBI" id="CHEBI:597326"/>
    </cofactor>
</comment>
<dbReference type="InterPro" id="IPR043132">
    <property type="entry name" value="BCAT-like_C"/>
</dbReference>
<dbReference type="EC" id="4.1.3.38" evidence="8 12"/>
<dbReference type="EMBL" id="QOVF01000001">
    <property type="protein sequence ID" value="KAA0697079.1"/>
    <property type="molecule type" value="Genomic_DNA"/>
</dbReference>
<keyword evidence="6 13" id="KW-0456">Lyase</keyword>
<name>A0A7V7KZC1_9GAMM</name>
<dbReference type="InterPro" id="IPR050571">
    <property type="entry name" value="Class-IV_PLP-Dep_Aminotrnsfr"/>
</dbReference>
<dbReference type="InterPro" id="IPR017824">
    <property type="entry name" value="Aminodeoxychorismate_lyase_IV"/>
</dbReference>
<evidence type="ECO:0000256" key="4">
    <source>
        <dbReference type="ARBA" id="ARBA00022898"/>
    </source>
</evidence>
<dbReference type="Gene3D" id="3.20.10.10">
    <property type="entry name" value="D-amino Acid Aminotransferase, subunit A, domain 2"/>
    <property type="match status" value="1"/>
</dbReference>
<dbReference type="NCBIfam" id="TIGR03461">
    <property type="entry name" value="pabC_Proteo"/>
    <property type="match status" value="1"/>
</dbReference>
<evidence type="ECO:0000256" key="1">
    <source>
        <dbReference type="ARBA" id="ARBA00001933"/>
    </source>
</evidence>
<comment type="subunit">
    <text evidence="3">Homodimer.</text>
</comment>
<dbReference type="InterPro" id="IPR001544">
    <property type="entry name" value="Aminotrans_IV"/>
</dbReference>
<comment type="similarity">
    <text evidence="2">Belongs to the class-IV pyridoxal-phosphate-dependent aminotransferase family.</text>
</comment>
<keyword evidence="5" id="KW-0289">Folate biosynthesis</keyword>
<reference evidence="13 14" key="1">
    <citation type="submission" date="2018-07" db="EMBL/GenBank/DDBJ databases">
        <title>Pseudomonas laoshanensis sp. nov., isolated from soil.</title>
        <authorList>
            <person name="Sun J."/>
            <person name="Yu L."/>
            <person name="Wang M."/>
            <person name="Zhang C."/>
        </authorList>
    </citation>
    <scope>NUCLEOTIDE SEQUENCE [LARGE SCALE GENOMIC DNA]</scope>
    <source>
        <strain evidence="13 14">Y22</strain>
    </source>
</reference>
<dbReference type="GO" id="GO:0008153">
    <property type="term" value="P:4-aminobenzoate biosynthetic process"/>
    <property type="evidence" value="ECO:0007669"/>
    <property type="project" value="UniProtKB-UniRule"/>
</dbReference>
<keyword evidence="14" id="KW-1185">Reference proteome</keyword>
<evidence type="ECO:0000256" key="6">
    <source>
        <dbReference type="ARBA" id="ARBA00023239"/>
    </source>
</evidence>
<dbReference type="Pfam" id="PF01063">
    <property type="entry name" value="Aminotran_4"/>
    <property type="match status" value="1"/>
</dbReference>
<comment type="catalytic activity">
    <reaction evidence="9">
        <text>4-amino-4-deoxychorismate = 4-aminobenzoate + pyruvate + H(+)</text>
        <dbReference type="Rhea" id="RHEA:16201"/>
        <dbReference type="ChEBI" id="CHEBI:15361"/>
        <dbReference type="ChEBI" id="CHEBI:15378"/>
        <dbReference type="ChEBI" id="CHEBI:17836"/>
        <dbReference type="ChEBI" id="CHEBI:58406"/>
        <dbReference type="EC" id="4.1.3.38"/>
    </reaction>
</comment>
<dbReference type="GO" id="GO:0046656">
    <property type="term" value="P:folic acid biosynthetic process"/>
    <property type="evidence" value="ECO:0007669"/>
    <property type="project" value="UniProtKB-KW"/>
</dbReference>
<dbReference type="AlphaFoldDB" id="A0A7V7KZC1"/>
<dbReference type="PANTHER" id="PTHR42743:SF2">
    <property type="entry name" value="AMINODEOXYCHORISMATE LYASE"/>
    <property type="match status" value="1"/>
</dbReference>
<dbReference type="InterPro" id="IPR036038">
    <property type="entry name" value="Aminotransferase-like"/>
</dbReference>
<evidence type="ECO:0000256" key="12">
    <source>
        <dbReference type="NCBIfam" id="TIGR03461"/>
    </source>
</evidence>